<comment type="catalytic activity">
    <reaction evidence="12">
        <text>Hydrolysis of Ala-|-Gly bond in repressor LexA.</text>
        <dbReference type="EC" id="3.4.21.88"/>
    </reaction>
</comment>
<keyword evidence="2 12" id="KW-0678">Repressor</keyword>
<sequence length="228" mass="25226">MLTRKQHELLMFIHQHLETTGFSPSFDEMKDGLDLRSKSGVHRLITALEERGFLRRRAHRARALEVVRLPTQKMGSDRQDKSISSLRSVDPFIESFSETRAHKIPLLGNIAAGSPKEAIGETNSYIDVPSDILHAGPHYAVKVTGDSMCDAGILDGDIAVIRLGSTFENGDIVVALVDKAEATLKKIRKRGNSIALEPCNSLYETKIFGADRVEVQGTLSGLIRSYRK</sequence>
<evidence type="ECO:0000256" key="2">
    <source>
        <dbReference type="ARBA" id="ARBA00022491"/>
    </source>
</evidence>
<organism evidence="16 17">
    <name type="scientific">Sediminicoccus rosea</name>
    <dbReference type="NCBI Taxonomy" id="1225128"/>
    <lineage>
        <taxon>Bacteria</taxon>
        <taxon>Pseudomonadati</taxon>
        <taxon>Pseudomonadota</taxon>
        <taxon>Alphaproteobacteria</taxon>
        <taxon>Acetobacterales</taxon>
        <taxon>Roseomonadaceae</taxon>
        <taxon>Sediminicoccus</taxon>
    </lineage>
</organism>
<dbReference type="InterPro" id="IPR036388">
    <property type="entry name" value="WH-like_DNA-bd_sf"/>
</dbReference>
<accession>A0ABZ0PE52</accession>
<dbReference type="HAMAP" id="MF_00015">
    <property type="entry name" value="LexA"/>
    <property type="match status" value="1"/>
</dbReference>
<keyword evidence="8 12" id="KW-0238">DNA-binding</keyword>
<evidence type="ECO:0000256" key="9">
    <source>
        <dbReference type="ARBA" id="ARBA00023163"/>
    </source>
</evidence>
<keyword evidence="9 12" id="KW-0804">Transcription</keyword>
<evidence type="ECO:0000256" key="8">
    <source>
        <dbReference type="ARBA" id="ARBA00023125"/>
    </source>
</evidence>
<evidence type="ECO:0000256" key="4">
    <source>
        <dbReference type="ARBA" id="ARBA00022763"/>
    </source>
</evidence>
<dbReference type="Gene3D" id="2.10.109.10">
    <property type="entry name" value="Umud Fragment, subunit A"/>
    <property type="match status" value="1"/>
</dbReference>
<dbReference type="InterPro" id="IPR036390">
    <property type="entry name" value="WH_DNA-bd_sf"/>
</dbReference>
<gene>
    <name evidence="12 16" type="primary">lexA</name>
    <name evidence="16" type="ORF">R9Z33_16925</name>
</gene>
<evidence type="ECO:0000256" key="7">
    <source>
        <dbReference type="ARBA" id="ARBA00023015"/>
    </source>
</evidence>
<protein>
    <recommendedName>
        <fullName evidence="12">LexA repressor</fullName>
        <ecNumber evidence="12">3.4.21.88</ecNumber>
    </recommendedName>
</protein>
<keyword evidence="17" id="KW-1185">Reference proteome</keyword>
<feature type="domain" description="LexA repressor DNA-binding" evidence="15">
    <location>
        <begin position="2"/>
        <end position="63"/>
    </location>
</feature>
<keyword evidence="7 12" id="KW-0805">Transcription regulation</keyword>
<dbReference type="PANTHER" id="PTHR33516:SF2">
    <property type="entry name" value="LEXA REPRESSOR-RELATED"/>
    <property type="match status" value="1"/>
</dbReference>
<evidence type="ECO:0000256" key="5">
    <source>
        <dbReference type="ARBA" id="ARBA00022801"/>
    </source>
</evidence>
<dbReference type="SUPFAM" id="SSF51306">
    <property type="entry name" value="LexA/Signal peptidase"/>
    <property type="match status" value="1"/>
</dbReference>
<keyword evidence="3 12" id="KW-0235">DNA replication</keyword>
<dbReference type="Pfam" id="PF00717">
    <property type="entry name" value="Peptidase_S24"/>
    <property type="match status" value="1"/>
</dbReference>
<feature type="site" description="Cleavage; by autolysis" evidence="12">
    <location>
        <begin position="112"/>
        <end position="113"/>
    </location>
</feature>
<feature type="active site" description="For autocatalytic cleavage activity" evidence="12">
    <location>
        <position position="147"/>
    </location>
</feature>
<reference evidence="16 17" key="1">
    <citation type="submission" date="2023-11" db="EMBL/GenBank/DDBJ databases">
        <title>Arctic aerobic anoxygenic photoheterotroph Sediminicoccus rosea KRV36 adapts its photosynthesis to long days of polar summer.</title>
        <authorList>
            <person name="Tomasch J."/>
            <person name="Kopejtka K."/>
            <person name="Bily T."/>
            <person name="Gardiner A.T."/>
            <person name="Gardian Z."/>
            <person name="Shivaramu S."/>
            <person name="Koblizek M."/>
            <person name="Engelhardt F."/>
            <person name="Kaftan D."/>
        </authorList>
    </citation>
    <scope>NUCLEOTIDE SEQUENCE [LARGE SCALE GENOMIC DNA]</scope>
    <source>
        <strain evidence="16 17">R-30</strain>
    </source>
</reference>
<evidence type="ECO:0000256" key="6">
    <source>
        <dbReference type="ARBA" id="ARBA00022813"/>
    </source>
</evidence>
<evidence type="ECO:0000256" key="12">
    <source>
        <dbReference type="HAMAP-Rule" id="MF_00015"/>
    </source>
</evidence>
<dbReference type="InterPro" id="IPR006197">
    <property type="entry name" value="Peptidase_S24_LexA"/>
</dbReference>
<dbReference type="InterPro" id="IPR015927">
    <property type="entry name" value="Peptidase_S24_S26A/B/C"/>
</dbReference>
<keyword evidence="4 12" id="KW-0227">DNA damage</keyword>
<dbReference type="NCBIfam" id="TIGR00498">
    <property type="entry name" value="lexA"/>
    <property type="match status" value="1"/>
</dbReference>
<dbReference type="RefSeq" id="WP_318647743.1">
    <property type="nucleotide sequence ID" value="NZ_CP137852.1"/>
</dbReference>
<dbReference type="Pfam" id="PF01726">
    <property type="entry name" value="LexA_DNA_bind"/>
    <property type="match status" value="1"/>
</dbReference>
<evidence type="ECO:0000259" key="14">
    <source>
        <dbReference type="Pfam" id="PF00717"/>
    </source>
</evidence>
<dbReference type="EMBL" id="CP137852">
    <property type="protein sequence ID" value="WPB83786.1"/>
    <property type="molecule type" value="Genomic_DNA"/>
</dbReference>
<evidence type="ECO:0000256" key="3">
    <source>
        <dbReference type="ARBA" id="ARBA00022705"/>
    </source>
</evidence>
<comment type="similarity">
    <text evidence="1 12 13">Belongs to the peptidase S24 family.</text>
</comment>
<evidence type="ECO:0000259" key="15">
    <source>
        <dbReference type="Pfam" id="PF01726"/>
    </source>
</evidence>
<dbReference type="InterPro" id="IPR006199">
    <property type="entry name" value="LexA_DNA-bd_dom"/>
</dbReference>
<evidence type="ECO:0000256" key="11">
    <source>
        <dbReference type="ARBA" id="ARBA00023236"/>
    </source>
</evidence>
<evidence type="ECO:0000256" key="1">
    <source>
        <dbReference type="ARBA" id="ARBA00007484"/>
    </source>
</evidence>
<keyword evidence="11 12" id="KW-0742">SOS response</keyword>
<comment type="subunit">
    <text evidence="12">Homodimer.</text>
</comment>
<evidence type="ECO:0000256" key="13">
    <source>
        <dbReference type="RuleBase" id="RU003991"/>
    </source>
</evidence>
<name>A0ABZ0PE52_9PROT</name>
<dbReference type="PRINTS" id="PR00726">
    <property type="entry name" value="LEXASERPTASE"/>
</dbReference>
<feature type="domain" description="Peptidase S24/S26A/S26B/S26C" evidence="14">
    <location>
        <begin position="105"/>
        <end position="218"/>
    </location>
</feature>
<dbReference type="InterPro" id="IPR006200">
    <property type="entry name" value="LexA"/>
</dbReference>
<dbReference type="EC" id="3.4.21.88" evidence="12"/>
<dbReference type="CDD" id="cd06529">
    <property type="entry name" value="S24_LexA-like"/>
    <property type="match status" value="1"/>
</dbReference>
<feature type="DNA-binding region" description="H-T-H motif" evidence="12">
    <location>
        <begin position="26"/>
        <end position="46"/>
    </location>
</feature>
<dbReference type="InterPro" id="IPR036286">
    <property type="entry name" value="LexA/Signal_pep-like_sf"/>
</dbReference>
<dbReference type="Gene3D" id="1.10.10.10">
    <property type="entry name" value="Winged helix-like DNA-binding domain superfamily/Winged helix DNA-binding domain"/>
    <property type="match status" value="1"/>
</dbReference>
<evidence type="ECO:0000313" key="16">
    <source>
        <dbReference type="EMBL" id="WPB83786.1"/>
    </source>
</evidence>
<dbReference type="InterPro" id="IPR039418">
    <property type="entry name" value="LexA-like"/>
</dbReference>
<proteinExistence type="inferred from homology"/>
<keyword evidence="5 12" id="KW-0378">Hydrolase</keyword>
<dbReference type="PANTHER" id="PTHR33516">
    <property type="entry name" value="LEXA REPRESSOR"/>
    <property type="match status" value="1"/>
</dbReference>
<keyword evidence="6 12" id="KW-0068">Autocatalytic cleavage</keyword>
<evidence type="ECO:0000256" key="10">
    <source>
        <dbReference type="ARBA" id="ARBA00023204"/>
    </source>
</evidence>
<comment type="function">
    <text evidence="12">Represses a number of genes involved in the response to DNA damage (SOS response), including recA and lexA. In the presence of single-stranded DNA, RecA interacts with LexA causing an autocatalytic cleavage which disrupts the DNA-binding part of LexA, leading to derepression of the SOS regulon and eventually DNA repair.</text>
</comment>
<evidence type="ECO:0000313" key="17">
    <source>
        <dbReference type="Proteomes" id="UP001305521"/>
    </source>
</evidence>
<dbReference type="InterPro" id="IPR050077">
    <property type="entry name" value="LexA_repressor"/>
</dbReference>
<feature type="active site" description="For autocatalytic cleavage activity" evidence="12">
    <location>
        <position position="185"/>
    </location>
</feature>
<keyword evidence="10 12" id="KW-0234">DNA repair</keyword>
<dbReference type="SUPFAM" id="SSF46785">
    <property type="entry name" value="Winged helix' DNA-binding domain"/>
    <property type="match status" value="1"/>
</dbReference>
<dbReference type="Proteomes" id="UP001305521">
    <property type="component" value="Chromosome"/>
</dbReference>
<dbReference type="GO" id="GO:0004252">
    <property type="term" value="F:serine-type endopeptidase activity"/>
    <property type="evidence" value="ECO:0007669"/>
    <property type="project" value="UniProtKB-EC"/>
</dbReference>